<feature type="region of interest" description="Disordered" evidence="1">
    <location>
        <begin position="87"/>
        <end position="252"/>
    </location>
</feature>
<evidence type="ECO:0000256" key="2">
    <source>
        <dbReference type="SAM" id="Phobius"/>
    </source>
</evidence>
<dbReference type="Proteomes" id="UP000777438">
    <property type="component" value="Unassembled WGS sequence"/>
</dbReference>
<dbReference type="AlphaFoldDB" id="A0A9P9AW79"/>
<feature type="compositionally biased region" description="Basic and acidic residues" evidence="1">
    <location>
        <begin position="216"/>
        <end position="245"/>
    </location>
</feature>
<feature type="transmembrane region" description="Helical" evidence="2">
    <location>
        <begin position="49"/>
        <end position="79"/>
    </location>
</feature>
<evidence type="ECO:0000313" key="4">
    <source>
        <dbReference type="Proteomes" id="UP000777438"/>
    </source>
</evidence>
<protein>
    <submittedName>
        <fullName evidence="3">Uncharacterized protein</fullName>
    </submittedName>
</protein>
<comment type="caution">
    <text evidence="3">The sequence shown here is derived from an EMBL/GenBank/DDBJ whole genome shotgun (WGS) entry which is preliminary data.</text>
</comment>
<organism evidence="3 4">
    <name type="scientific">Thelonectria olida</name>
    <dbReference type="NCBI Taxonomy" id="1576542"/>
    <lineage>
        <taxon>Eukaryota</taxon>
        <taxon>Fungi</taxon>
        <taxon>Dikarya</taxon>
        <taxon>Ascomycota</taxon>
        <taxon>Pezizomycotina</taxon>
        <taxon>Sordariomycetes</taxon>
        <taxon>Hypocreomycetidae</taxon>
        <taxon>Hypocreales</taxon>
        <taxon>Nectriaceae</taxon>
        <taxon>Thelonectria</taxon>
    </lineage>
</organism>
<feature type="compositionally biased region" description="Pro residues" evidence="1">
    <location>
        <begin position="168"/>
        <end position="182"/>
    </location>
</feature>
<keyword evidence="2" id="KW-0812">Transmembrane</keyword>
<name>A0A9P9AW79_9HYPO</name>
<reference evidence="3 4" key="1">
    <citation type="journal article" date="2021" name="Nat. Commun.">
        <title>Genetic determinants of endophytism in the Arabidopsis root mycobiome.</title>
        <authorList>
            <person name="Mesny F."/>
            <person name="Miyauchi S."/>
            <person name="Thiergart T."/>
            <person name="Pickel B."/>
            <person name="Atanasova L."/>
            <person name="Karlsson M."/>
            <person name="Huettel B."/>
            <person name="Barry K.W."/>
            <person name="Haridas S."/>
            <person name="Chen C."/>
            <person name="Bauer D."/>
            <person name="Andreopoulos W."/>
            <person name="Pangilinan J."/>
            <person name="LaButti K."/>
            <person name="Riley R."/>
            <person name="Lipzen A."/>
            <person name="Clum A."/>
            <person name="Drula E."/>
            <person name="Henrissat B."/>
            <person name="Kohler A."/>
            <person name="Grigoriev I.V."/>
            <person name="Martin F.M."/>
            <person name="Hacquard S."/>
        </authorList>
    </citation>
    <scope>NUCLEOTIDE SEQUENCE [LARGE SCALE GENOMIC DNA]</scope>
    <source>
        <strain evidence="3 4">MPI-CAGE-CH-0241</strain>
    </source>
</reference>
<evidence type="ECO:0000313" key="3">
    <source>
        <dbReference type="EMBL" id="KAH6895480.1"/>
    </source>
</evidence>
<keyword evidence="2" id="KW-1133">Transmembrane helix</keyword>
<proteinExistence type="predicted"/>
<dbReference type="OrthoDB" id="5423884at2759"/>
<feature type="compositionally biased region" description="Low complexity" evidence="1">
    <location>
        <begin position="94"/>
        <end position="119"/>
    </location>
</feature>
<accession>A0A9P9AW79</accession>
<feature type="compositionally biased region" description="Basic residues" evidence="1">
    <location>
        <begin position="120"/>
        <end position="139"/>
    </location>
</feature>
<evidence type="ECO:0000256" key="1">
    <source>
        <dbReference type="SAM" id="MobiDB-lite"/>
    </source>
</evidence>
<feature type="compositionally biased region" description="Basic and acidic residues" evidence="1">
    <location>
        <begin position="140"/>
        <end position="149"/>
    </location>
</feature>
<dbReference type="EMBL" id="JAGPYM010000004">
    <property type="protein sequence ID" value="KAH6895480.1"/>
    <property type="molecule type" value="Genomic_DNA"/>
</dbReference>
<keyword evidence="2" id="KW-0472">Membrane</keyword>
<keyword evidence="4" id="KW-1185">Reference proteome</keyword>
<sequence>MPAIILPSRTLRSLIPDPVALDARADSSSTFTAIPSTYGDLNSSPSPGVVAGIVLGAVAGFLLLLYVVYCILHGGLVLIPVRRGRATTTDGAPSTLGTSTLGTSTLGTSTYGTRSVMSFRSRRDRDRRRRAPSSRHSRSPRAETIEVRKTTTRTQRRSGVEPVIVDPPRSPSPVSTLPPPRVVPTSEISGVSSLDEIVVEEEHSRSPPRRQASRRYSPERGYRRDSYYRDEMDSERYYSQRDSPGRRASRRY</sequence>
<gene>
    <name evidence="3" type="ORF">B0T10DRAFT_478056</name>
</gene>